<dbReference type="CDD" id="cd05483">
    <property type="entry name" value="retropepsin_like_bacteria"/>
    <property type="match status" value="2"/>
</dbReference>
<proteinExistence type="predicted"/>
<sequence length="302" mass="33259">MAVVLSRYCGATELNCEYKNLSIIPIQFSGSSLLPTIEGKINQKAATMLLDTGSGLTYLMPATAENLNLRVGKPTSVAYGVGGVASRSVTRPDSFEIGAIRSNRPYLFVLNRMGFTPYFDAIVGVDYLLALDMEVDFQAKQVKLYKAKDCTTYPRPDWATNEVAFLDVDKDDDRPQFRISLNGKLMRAIVDTAAKYTTMSLKVAENLGITESSGRLLSPQFAVGVGEGKSQTWKTTIDQIEIGDVIWRNKEVSVGNLAGGDEKAPEIILGKDFLLEHRILFSMGSRRLYLSPFKDLSKGQTD</sequence>
<dbReference type="InterPro" id="IPR021109">
    <property type="entry name" value="Peptidase_aspartic_dom_sf"/>
</dbReference>
<protein>
    <submittedName>
        <fullName evidence="1">Retroviral-like aspartic protease family protein</fullName>
    </submittedName>
</protein>
<dbReference type="SUPFAM" id="SSF50630">
    <property type="entry name" value="Acid proteases"/>
    <property type="match status" value="2"/>
</dbReference>
<dbReference type="Gene3D" id="2.40.70.10">
    <property type="entry name" value="Acid Proteases"/>
    <property type="match status" value="2"/>
</dbReference>
<comment type="caution">
    <text evidence="1">The sequence shown here is derived from an EMBL/GenBank/DDBJ whole genome shotgun (WGS) entry which is preliminary data.</text>
</comment>
<dbReference type="GO" id="GO:0008233">
    <property type="term" value="F:peptidase activity"/>
    <property type="evidence" value="ECO:0007669"/>
    <property type="project" value="UniProtKB-KW"/>
</dbReference>
<keyword evidence="1" id="KW-0645">Protease</keyword>
<dbReference type="AlphaFoldDB" id="A0A941DE88"/>
<organism evidence="1 2">
    <name type="scientific">Undibacterium baiyunense</name>
    <dbReference type="NCBI Taxonomy" id="2828731"/>
    <lineage>
        <taxon>Bacteria</taxon>
        <taxon>Pseudomonadati</taxon>
        <taxon>Pseudomonadota</taxon>
        <taxon>Betaproteobacteria</taxon>
        <taxon>Burkholderiales</taxon>
        <taxon>Oxalobacteraceae</taxon>
        <taxon>Undibacterium</taxon>
    </lineage>
</organism>
<evidence type="ECO:0000313" key="1">
    <source>
        <dbReference type="EMBL" id="MBR7746386.1"/>
    </source>
</evidence>
<keyword evidence="2" id="KW-1185">Reference proteome</keyword>
<dbReference type="Pfam" id="PF13975">
    <property type="entry name" value="gag-asp_proteas"/>
    <property type="match status" value="1"/>
</dbReference>
<dbReference type="EMBL" id="JAGSPM010000003">
    <property type="protein sequence ID" value="MBR7746386.1"/>
    <property type="molecule type" value="Genomic_DNA"/>
</dbReference>
<dbReference type="InterPro" id="IPR034122">
    <property type="entry name" value="Retropepsin-like_bacterial"/>
</dbReference>
<evidence type="ECO:0000313" key="2">
    <source>
        <dbReference type="Proteomes" id="UP000680158"/>
    </source>
</evidence>
<name>A0A941DE88_9BURK</name>
<keyword evidence="1" id="KW-0378">Hydrolase</keyword>
<dbReference type="Proteomes" id="UP000680158">
    <property type="component" value="Unassembled WGS sequence"/>
</dbReference>
<reference evidence="1 2" key="1">
    <citation type="submission" date="2021-04" db="EMBL/GenBank/DDBJ databases">
        <title>novel species isolated from subtropical streams in China.</title>
        <authorList>
            <person name="Lu H."/>
        </authorList>
    </citation>
    <scope>NUCLEOTIDE SEQUENCE [LARGE SCALE GENOMIC DNA]</scope>
    <source>
        <strain evidence="1 2">BYS107W</strain>
    </source>
</reference>
<gene>
    <name evidence="1" type="ORF">KDM92_07325</name>
</gene>
<accession>A0A941DE88</accession>
<dbReference type="GO" id="GO:0006508">
    <property type="term" value="P:proteolysis"/>
    <property type="evidence" value="ECO:0007669"/>
    <property type="project" value="UniProtKB-KW"/>
</dbReference>
<dbReference type="RefSeq" id="WP_212683723.1">
    <property type="nucleotide sequence ID" value="NZ_JAGSPM010000003.1"/>
</dbReference>
<dbReference type="Pfam" id="PF13650">
    <property type="entry name" value="Asp_protease_2"/>
    <property type="match status" value="1"/>
</dbReference>